<name>A0A9W8TM69_9PEZI</name>
<sequence>MELTPIKVRGKRRVGDQPAIEPPQKHFKKGRSAKTESKARRPKFSNLEKSLPLEVLEQIFWLSENVNFPRASPRLGRLLSGPATLRETFIRAFSPSWDLLSSPTVEGCSAQCSHCFDARANTLVQENHTGHGNPDFQNALLACTWATIDMILDCWDAWVRRNTRDNIRLFWRGNWGDPLDSPPYANSSLLIGASQLAEARHDFYRDYYAFRNVEKLGSPESNGQPWCDPYVSGEQWFPGHWFTHIPDDLLIGPWDGPSLQKFFWLVRAGARMSSEQTWEITHKAFSNAVNLNSTPAHINMTVIRLLYILRAFVEWPENMQAAELSKLADARRRIGNRSEVEQAKFAYIISVFPMRLFDFRLSDHGE</sequence>
<keyword evidence="3" id="KW-1185">Reference proteome</keyword>
<organism evidence="2 3">
    <name type="scientific">Xylaria arbuscula</name>
    <dbReference type="NCBI Taxonomy" id="114810"/>
    <lineage>
        <taxon>Eukaryota</taxon>
        <taxon>Fungi</taxon>
        <taxon>Dikarya</taxon>
        <taxon>Ascomycota</taxon>
        <taxon>Pezizomycotina</taxon>
        <taxon>Sordariomycetes</taxon>
        <taxon>Xylariomycetidae</taxon>
        <taxon>Xylariales</taxon>
        <taxon>Xylariaceae</taxon>
        <taxon>Xylaria</taxon>
    </lineage>
</organism>
<comment type="caution">
    <text evidence="2">The sequence shown here is derived from an EMBL/GenBank/DDBJ whole genome shotgun (WGS) entry which is preliminary data.</text>
</comment>
<dbReference type="VEuPathDB" id="FungiDB:F4678DRAFT_283458"/>
<evidence type="ECO:0000313" key="3">
    <source>
        <dbReference type="Proteomes" id="UP001148614"/>
    </source>
</evidence>
<proteinExistence type="predicted"/>
<dbReference type="AlphaFoldDB" id="A0A9W8TM69"/>
<dbReference type="Proteomes" id="UP001148614">
    <property type="component" value="Unassembled WGS sequence"/>
</dbReference>
<evidence type="ECO:0000256" key="1">
    <source>
        <dbReference type="SAM" id="MobiDB-lite"/>
    </source>
</evidence>
<evidence type="ECO:0000313" key="2">
    <source>
        <dbReference type="EMBL" id="KAJ3575074.1"/>
    </source>
</evidence>
<accession>A0A9W8TM69</accession>
<reference evidence="2" key="1">
    <citation type="submission" date="2022-07" db="EMBL/GenBank/DDBJ databases">
        <title>Genome Sequence of Xylaria arbuscula.</title>
        <authorList>
            <person name="Buettner E."/>
        </authorList>
    </citation>
    <scope>NUCLEOTIDE SEQUENCE</scope>
    <source>
        <strain evidence="2">VT107</strain>
    </source>
</reference>
<feature type="region of interest" description="Disordered" evidence="1">
    <location>
        <begin position="1"/>
        <end position="43"/>
    </location>
</feature>
<gene>
    <name evidence="2" type="ORF">NPX13_g4156</name>
</gene>
<protein>
    <submittedName>
        <fullName evidence="2">Uncharacterized protein</fullName>
    </submittedName>
</protein>
<dbReference type="EMBL" id="JANPWZ010000567">
    <property type="protein sequence ID" value="KAJ3575074.1"/>
    <property type="molecule type" value="Genomic_DNA"/>
</dbReference>